<organism evidence="1 2">
    <name type="scientific">Ideonella dechloratans</name>
    <dbReference type="NCBI Taxonomy" id="36863"/>
    <lineage>
        <taxon>Bacteria</taxon>
        <taxon>Pseudomonadati</taxon>
        <taxon>Pseudomonadota</taxon>
        <taxon>Betaproteobacteria</taxon>
        <taxon>Burkholderiales</taxon>
        <taxon>Sphaerotilaceae</taxon>
        <taxon>Ideonella</taxon>
    </lineage>
</organism>
<proteinExistence type="predicted"/>
<feature type="non-terminal residue" evidence="1">
    <location>
        <position position="75"/>
    </location>
</feature>
<comment type="caution">
    <text evidence="1">The sequence shown here is derived from an EMBL/GenBank/DDBJ whole genome shotgun (WGS) entry which is preliminary data.</text>
</comment>
<name>A0A643EZ57_IDEDE</name>
<evidence type="ECO:0000313" key="2">
    <source>
        <dbReference type="Proteomes" id="UP000430120"/>
    </source>
</evidence>
<sequence>MLSAFSVEHCPPSWWNTVRHQRGIVSAIAWNTQAGGVFGHQHAAQALAQLEACVDVTRTEQALHGALVVQRREEE</sequence>
<protein>
    <submittedName>
        <fullName evidence="1">Uncharacterized protein</fullName>
    </submittedName>
</protein>
<dbReference type="EMBL" id="VZPB01000148">
    <property type="protein sequence ID" value="KAB0571154.1"/>
    <property type="molecule type" value="Genomic_DNA"/>
</dbReference>
<evidence type="ECO:0000313" key="1">
    <source>
        <dbReference type="EMBL" id="KAB0571154.1"/>
    </source>
</evidence>
<dbReference type="AlphaFoldDB" id="A0A643EZ57"/>
<reference evidence="1 2" key="1">
    <citation type="submission" date="2019-09" db="EMBL/GenBank/DDBJ databases">
        <title>Draft genome sequences of 48 bacterial type strains from the CCUG.</title>
        <authorList>
            <person name="Tunovic T."/>
            <person name="Pineiro-Iglesias B."/>
            <person name="Unosson C."/>
            <person name="Inganas E."/>
            <person name="Ohlen M."/>
            <person name="Cardew S."/>
            <person name="Jensie-Markopoulos S."/>
            <person name="Salva-Serra F."/>
            <person name="Jaen-Luchoro D."/>
            <person name="Karlsson R."/>
            <person name="Svensson-Stadler L."/>
            <person name="Chun J."/>
            <person name="Moore E."/>
        </authorList>
    </citation>
    <scope>NUCLEOTIDE SEQUENCE [LARGE SCALE GENOMIC DNA]</scope>
    <source>
        <strain evidence="1 2">CCUG 30977</strain>
    </source>
</reference>
<dbReference type="Proteomes" id="UP000430120">
    <property type="component" value="Unassembled WGS sequence"/>
</dbReference>
<gene>
    <name evidence="1" type="ORF">F7Q92_21450</name>
</gene>
<keyword evidence="2" id="KW-1185">Reference proteome</keyword>
<accession>A0A643EZ57</accession>